<evidence type="ECO:0000313" key="3">
    <source>
        <dbReference type="Proteomes" id="UP000638648"/>
    </source>
</evidence>
<feature type="transmembrane region" description="Helical" evidence="1">
    <location>
        <begin position="191"/>
        <end position="209"/>
    </location>
</feature>
<dbReference type="PANTHER" id="PTHR34989">
    <property type="entry name" value="PROTEIN HDED"/>
    <property type="match status" value="1"/>
</dbReference>
<keyword evidence="3" id="KW-1185">Reference proteome</keyword>
<evidence type="ECO:0000256" key="1">
    <source>
        <dbReference type="SAM" id="Phobius"/>
    </source>
</evidence>
<dbReference type="InterPro" id="IPR005325">
    <property type="entry name" value="DUF308_memb"/>
</dbReference>
<feature type="transmembrane region" description="Helical" evidence="1">
    <location>
        <begin position="42"/>
        <end position="62"/>
    </location>
</feature>
<dbReference type="AlphaFoldDB" id="A0A927RCZ3"/>
<keyword evidence="1" id="KW-1133">Transmembrane helix</keyword>
<keyword evidence="1" id="KW-0472">Membrane</keyword>
<reference evidence="2" key="1">
    <citation type="submission" date="2020-10" db="EMBL/GenBank/DDBJ databases">
        <title>Sequencing the genomes of 1000 actinobacteria strains.</title>
        <authorList>
            <person name="Klenk H.-P."/>
        </authorList>
    </citation>
    <scope>NUCLEOTIDE SEQUENCE</scope>
    <source>
        <strain evidence="2">DSM 45354</strain>
    </source>
</reference>
<feature type="transmembrane region" description="Helical" evidence="1">
    <location>
        <begin position="160"/>
        <end position="179"/>
    </location>
</feature>
<feature type="transmembrane region" description="Helical" evidence="1">
    <location>
        <begin position="68"/>
        <end position="91"/>
    </location>
</feature>
<protein>
    <submittedName>
        <fullName evidence="2">Uncharacterized membrane protein HdeD (DUF308 family)</fullName>
    </submittedName>
</protein>
<accession>A0A927RCZ3</accession>
<name>A0A927RCZ3_9ACTN</name>
<organism evidence="2 3">
    <name type="scientific">Actinopolymorpha pittospori</name>
    <dbReference type="NCBI Taxonomy" id="648752"/>
    <lineage>
        <taxon>Bacteria</taxon>
        <taxon>Bacillati</taxon>
        <taxon>Actinomycetota</taxon>
        <taxon>Actinomycetes</taxon>
        <taxon>Propionibacteriales</taxon>
        <taxon>Actinopolymorphaceae</taxon>
        <taxon>Actinopolymorpha</taxon>
    </lineage>
</organism>
<dbReference type="Pfam" id="PF03729">
    <property type="entry name" value="DUF308"/>
    <property type="match status" value="2"/>
</dbReference>
<dbReference type="InterPro" id="IPR052712">
    <property type="entry name" value="Acid_resist_chaperone_HdeD"/>
</dbReference>
<dbReference type="EMBL" id="JADBEM010000001">
    <property type="protein sequence ID" value="MBE1611807.1"/>
    <property type="molecule type" value="Genomic_DNA"/>
</dbReference>
<dbReference type="Proteomes" id="UP000638648">
    <property type="component" value="Unassembled WGS sequence"/>
</dbReference>
<dbReference type="PANTHER" id="PTHR34989:SF1">
    <property type="entry name" value="PROTEIN HDED"/>
    <property type="match status" value="1"/>
</dbReference>
<feature type="transmembrane region" description="Helical" evidence="1">
    <location>
        <begin position="103"/>
        <end position="123"/>
    </location>
</feature>
<comment type="caution">
    <text evidence="2">The sequence shown here is derived from an EMBL/GenBank/DDBJ whole genome shotgun (WGS) entry which is preliminary data.</text>
</comment>
<dbReference type="RefSeq" id="WP_192754962.1">
    <property type="nucleotide sequence ID" value="NZ_BAABJL010000176.1"/>
</dbReference>
<evidence type="ECO:0000313" key="2">
    <source>
        <dbReference type="EMBL" id="MBE1611807.1"/>
    </source>
</evidence>
<gene>
    <name evidence="2" type="ORF">HEB94_008655</name>
</gene>
<dbReference type="GO" id="GO:0005886">
    <property type="term" value="C:plasma membrane"/>
    <property type="evidence" value="ECO:0007669"/>
    <property type="project" value="TreeGrafter"/>
</dbReference>
<sequence length="225" mass="22675">MSGSNGAKSAQEDPLAVGGAGVAAGYVAVASRPGPATGRAPWWLSLTLGLLALAFGFVLLSWPLLDVVAFQMLVGVWLLGDGFTRVAGALLVREGRGAGETIFSALVGVLLIVTAALCLRGLVTTLVLVVVFLSLKWLLTGFGDLMAAMTSVAGHPRGRGWLITSGLVAVAVGVGFLLLPELSLAGVEPVTAFSSIGVGLVQVVVAFGLRAAQARTPAAEVASGG</sequence>
<feature type="transmembrane region" description="Helical" evidence="1">
    <location>
        <begin position="129"/>
        <end position="148"/>
    </location>
</feature>
<proteinExistence type="predicted"/>
<keyword evidence="1" id="KW-0812">Transmembrane</keyword>